<comment type="subcellular location">
    <subcellularLocation>
        <location evidence="1">Cell membrane</location>
        <topology evidence="1">Peripheral membrane protein</topology>
    </subcellularLocation>
</comment>
<dbReference type="Gene3D" id="3.40.50.11820">
    <property type="match status" value="1"/>
</dbReference>
<evidence type="ECO:0000256" key="1">
    <source>
        <dbReference type="ARBA" id="ARBA00004202"/>
    </source>
</evidence>
<reference evidence="9 10" key="1">
    <citation type="submission" date="2021-01" db="EMBL/GenBank/DDBJ databases">
        <title>Whole genome shotgun sequence of Plantactinospora endophytica NBRC 110450.</title>
        <authorList>
            <person name="Komaki H."/>
            <person name="Tamura T."/>
        </authorList>
    </citation>
    <scope>NUCLEOTIDE SEQUENCE [LARGE SCALE GENOMIC DNA]</scope>
    <source>
        <strain evidence="9 10">NBRC 110450</strain>
    </source>
</reference>
<proteinExistence type="inferred from homology"/>
<evidence type="ECO:0000313" key="9">
    <source>
        <dbReference type="EMBL" id="GIG90798.1"/>
    </source>
</evidence>
<dbReference type="InterPro" id="IPR001173">
    <property type="entry name" value="Glyco_trans_2-like"/>
</dbReference>
<sequence length="754" mass="84347">MALISFVVPVYRVQGYLRECLDSILGQPVTDVEVLVVDDCSPDSCGEIIAEYADRDDRIRVVTLDRNVGLGEARNTGLALATGEYVWFLDSDDWLVDGCLAAVAERLRRVEPEVLVVDHVRAYWDDRVLASGLDRTMPDTGDEVFGVRDRPEVFEILHTAWNKVVRREFLLDAGLRFGPGWYEDVSFSYPVLLAACRISVLDVVCVNYRQRRSGAITRTRDDRHFEVFPHWHQVFALMARWGPEYDDLRPLIFERMVWHYLIVLGNGRRLSPELRRTFFARVAADYRRWLPPGGYRLPGGIDGLKHRLVAGGHWRTYAVLRALHHSRRGGARRLARGALPLPGPASAATRLPGPAYLARLPAPVARVAGVAREGLLRAYYQAQLRRPLDPTLALYAAYWYRGYACNPAAVHRKAAELAPEVRGVWVVRRDLVSSLPPGVPYVVAGSRSYFRALARASWLVNNVNFPDYVVKRPGAVHVQTHHGTPVKVMGLDQQRYPRGAAGLDFPGLLRRIDRWDYSVTANTFSTQMWERAYPAEYRTLEVGYPRNDRLVDAGPAEVEAVRRGLGIGPDERVLLYAPTHREHRPGYSPPFDPQAVIEVLGPAGRLLVRGHYLDPEARPGDAPAPSSASDGSDRVLDVTDHPSVEDLYLAADVLVTDYSSAMFDYATLDRPIVVYAPDWAEYRQERGVYLDVLAEAPGVAVTDFAELLASLRSGAAEGPAASRARAGFRQRFCALDDGRAAERVVRRVFLGEPD</sequence>
<evidence type="ECO:0000313" key="10">
    <source>
        <dbReference type="Proteomes" id="UP000646749"/>
    </source>
</evidence>
<name>A0ABQ4E7V7_9ACTN</name>
<evidence type="ECO:0000259" key="8">
    <source>
        <dbReference type="Pfam" id="PF00535"/>
    </source>
</evidence>
<evidence type="ECO:0000256" key="7">
    <source>
        <dbReference type="SAM" id="MobiDB-lite"/>
    </source>
</evidence>
<dbReference type="InterPro" id="IPR043148">
    <property type="entry name" value="TagF_C"/>
</dbReference>
<keyword evidence="3" id="KW-1003">Cell membrane</keyword>
<dbReference type="InterPro" id="IPR029044">
    <property type="entry name" value="Nucleotide-diphossugar_trans"/>
</dbReference>
<dbReference type="SUPFAM" id="SSF53756">
    <property type="entry name" value="UDP-Glycosyltransferase/glycogen phosphorylase"/>
    <property type="match status" value="1"/>
</dbReference>
<feature type="region of interest" description="Disordered" evidence="7">
    <location>
        <begin position="616"/>
        <end position="637"/>
    </location>
</feature>
<dbReference type="InterPro" id="IPR007554">
    <property type="entry name" value="Glycerophosphate_synth"/>
</dbReference>
<accession>A0ABQ4E7V7</accession>
<comment type="similarity">
    <text evidence="2">Belongs to the CDP-glycerol glycerophosphotransferase family.</text>
</comment>
<feature type="domain" description="Glycosyltransferase 2-like" evidence="8">
    <location>
        <begin position="5"/>
        <end position="128"/>
    </location>
</feature>
<dbReference type="EMBL" id="BONW01000029">
    <property type="protein sequence ID" value="GIG90798.1"/>
    <property type="molecule type" value="Genomic_DNA"/>
</dbReference>
<evidence type="ECO:0000256" key="5">
    <source>
        <dbReference type="ARBA" id="ARBA00022944"/>
    </source>
</evidence>
<keyword evidence="6" id="KW-0472">Membrane</keyword>
<dbReference type="GO" id="GO:0016740">
    <property type="term" value="F:transferase activity"/>
    <property type="evidence" value="ECO:0007669"/>
    <property type="project" value="UniProtKB-KW"/>
</dbReference>
<dbReference type="Pfam" id="PF04464">
    <property type="entry name" value="Glyphos_transf"/>
    <property type="match status" value="1"/>
</dbReference>
<dbReference type="SUPFAM" id="SSF53448">
    <property type="entry name" value="Nucleotide-diphospho-sugar transferases"/>
    <property type="match status" value="1"/>
</dbReference>
<comment type="caution">
    <text evidence="9">The sequence shown here is derived from an EMBL/GenBank/DDBJ whole genome shotgun (WGS) entry which is preliminary data.</text>
</comment>
<gene>
    <name evidence="9" type="ORF">Pen02_57340</name>
</gene>
<dbReference type="RefSeq" id="WP_203869209.1">
    <property type="nucleotide sequence ID" value="NZ_BONW01000029.1"/>
</dbReference>
<dbReference type="InterPro" id="IPR051612">
    <property type="entry name" value="Teichoic_Acid_Biosynth"/>
</dbReference>
<feature type="compositionally biased region" description="Low complexity" evidence="7">
    <location>
        <begin position="620"/>
        <end position="630"/>
    </location>
</feature>
<dbReference type="Gene3D" id="3.40.50.12580">
    <property type="match status" value="1"/>
</dbReference>
<keyword evidence="5" id="KW-0777">Teichoic acid biosynthesis</keyword>
<dbReference type="Gene3D" id="3.90.550.10">
    <property type="entry name" value="Spore Coat Polysaccharide Biosynthesis Protein SpsA, Chain A"/>
    <property type="match status" value="1"/>
</dbReference>
<dbReference type="Pfam" id="PF00535">
    <property type="entry name" value="Glycos_transf_2"/>
    <property type="match status" value="1"/>
</dbReference>
<evidence type="ECO:0000256" key="4">
    <source>
        <dbReference type="ARBA" id="ARBA00022679"/>
    </source>
</evidence>
<keyword evidence="4 9" id="KW-0808">Transferase</keyword>
<keyword evidence="10" id="KW-1185">Reference proteome</keyword>
<dbReference type="Proteomes" id="UP000646749">
    <property type="component" value="Unassembled WGS sequence"/>
</dbReference>
<dbReference type="InterPro" id="IPR043149">
    <property type="entry name" value="TagF_N"/>
</dbReference>
<dbReference type="CDD" id="cd00761">
    <property type="entry name" value="Glyco_tranf_GTA_type"/>
    <property type="match status" value="1"/>
</dbReference>
<organism evidence="9 10">
    <name type="scientific">Plantactinospora endophytica</name>
    <dbReference type="NCBI Taxonomy" id="673535"/>
    <lineage>
        <taxon>Bacteria</taxon>
        <taxon>Bacillati</taxon>
        <taxon>Actinomycetota</taxon>
        <taxon>Actinomycetes</taxon>
        <taxon>Micromonosporales</taxon>
        <taxon>Micromonosporaceae</taxon>
        <taxon>Plantactinospora</taxon>
    </lineage>
</organism>
<evidence type="ECO:0000256" key="6">
    <source>
        <dbReference type="ARBA" id="ARBA00023136"/>
    </source>
</evidence>
<dbReference type="PANTHER" id="PTHR37316:SF3">
    <property type="entry name" value="TEICHOIC ACID GLYCEROL-PHOSPHATE TRANSFERASE"/>
    <property type="match status" value="1"/>
</dbReference>
<evidence type="ECO:0000256" key="2">
    <source>
        <dbReference type="ARBA" id="ARBA00010488"/>
    </source>
</evidence>
<dbReference type="PANTHER" id="PTHR37316">
    <property type="entry name" value="TEICHOIC ACID GLYCEROL-PHOSPHATE PRIMASE"/>
    <property type="match status" value="1"/>
</dbReference>
<evidence type="ECO:0000256" key="3">
    <source>
        <dbReference type="ARBA" id="ARBA00022475"/>
    </source>
</evidence>
<protein>
    <submittedName>
        <fullName evidence="9">Glycosyl transferase</fullName>
    </submittedName>
</protein>